<keyword evidence="1" id="KW-0175">Coiled coil</keyword>
<name>U1HU87_ENDPU</name>
<accession>U1HU87</accession>
<dbReference type="OrthoDB" id="2420947at2759"/>
<dbReference type="OMA" id="QMKNEHP"/>
<reference evidence="3" key="1">
    <citation type="journal article" date="2014" name="BMC Genomics">
        <title>Genome characteristics reveal the impact of lichenization on lichen-forming fungus Endocarpon pusillum Hedwig (Verrucariales, Ascomycota).</title>
        <authorList>
            <person name="Wang Y.-Y."/>
            <person name="Liu B."/>
            <person name="Zhang X.-Y."/>
            <person name="Zhou Q.-M."/>
            <person name="Zhang T."/>
            <person name="Li H."/>
            <person name="Yu Y.-F."/>
            <person name="Zhang X.-L."/>
            <person name="Hao X.-Y."/>
            <person name="Wang M."/>
            <person name="Wang L."/>
            <person name="Wei J.-C."/>
        </authorList>
    </citation>
    <scope>NUCLEOTIDE SEQUENCE [LARGE SCALE GENOMIC DNA]</scope>
    <source>
        <strain evidence="3">Z07020 / HMAS-L-300199</strain>
    </source>
</reference>
<evidence type="ECO:0000256" key="1">
    <source>
        <dbReference type="SAM" id="Coils"/>
    </source>
</evidence>
<dbReference type="eggNOG" id="ENOG502S7CP">
    <property type="taxonomic scope" value="Eukaryota"/>
</dbReference>
<dbReference type="Pfam" id="PF13094">
    <property type="entry name" value="CENP-Q"/>
    <property type="match status" value="1"/>
</dbReference>
<dbReference type="Proteomes" id="UP000019373">
    <property type="component" value="Unassembled WGS sequence"/>
</dbReference>
<dbReference type="RefSeq" id="XP_007800109.1">
    <property type="nucleotide sequence ID" value="XM_007801918.1"/>
</dbReference>
<dbReference type="InterPro" id="IPR025212">
    <property type="entry name" value="CAD_CENP-Q"/>
</dbReference>
<dbReference type="HOGENOM" id="CLU_058654_0_0_1"/>
<evidence type="ECO:0000313" key="2">
    <source>
        <dbReference type="EMBL" id="ERF74170.1"/>
    </source>
</evidence>
<dbReference type="GeneID" id="19238403"/>
<proteinExistence type="predicted"/>
<dbReference type="AlphaFoldDB" id="U1HU87"/>
<gene>
    <name evidence="2" type="ORF">EPUS_03360</name>
</gene>
<sequence length="281" mass="31841">MAKSTAAAKSSRKQYARLAPRVKTLKEGTIRRKWRKLTVGTQAKVADLLRTVERPALTHGNNDRRGVEAQAFVSELVEQYAHTQVVLRNYCRGLMRITRLILRLPRMPFPPGTDEFSFDFESTINRQRVLEEQLTANTHAVGLLAAEVGGETALLEREKEELATLEKDLSDLERSEARQEQRLHPFVQANALETPPKTTVEYNARAVSGTTAPTVSDLDDDPKTKDMLEQLRHHLDSMQNNIESTRDIEVALATSQAALDVFNWRRLAKDEYSQVYRVDAT</sequence>
<dbReference type="EMBL" id="KE720887">
    <property type="protein sequence ID" value="ERF74170.1"/>
    <property type="molecule type" value="Genomic_DNA"/>
</dbReference>
<keyword evidence="3" id="KW-1185">Reference proteome</keyword>
<organism evidence="2 3">
    <name type="scientific">Endocarpon pusillum (strain Z07020 / HMAS-L-300199)</name>
    <name type="common">Lichen-forming fungus</name>
    <dbReference type="NCBI Taxonomy" id="1263415"/>
    <lineage>
        <taxon>Eukaryota</taxon>
        <taxon>Fungi</taxon>
        <taxon>Dikarya</taxon>
        <taxon>Ascomycota</taxon>
        <taxon>Pezizomycotina</taxon>
        <taxon>Eurotiomycetes</taxon>
        <taxon>Chaetothyriomycetidae</taxon>
        <taxon>Verrucariales</taxon>
        <taxon>Verrucariaceae</taxon>
        <taxon>Endocarpon</taxon>
    </lineage>
</organism>
<evidence type="ECO:0000313" key="3">
    <source>
        <dbReference type="Proteomes" id="UP000019373"/>
    </source>
</evidence>
<feature type="coiled-coil region" evidence="1">
    <location>
        <begin position="155"/>
        <end position="182"/>
    </location>
</feature>
<protein>
    <submittedName>
        <fullName evidence="2">Uncharacterized protein</fullName>
    </submittedName>
</protein>